<name>I3DJK4_9PAST</name>
<dbReference type="EMBL" id="AJSX01000004">
    <property type="protein sequence ID" value="EIJ71897.1"/>
    <property type="molecule type" value="Genomic_DNA"/>
</dbReference>
<evidence type="ECO:0000313" key="1">
    <source>
        <dbReference type="EMBL" id="EIJ71897.1"/>
    </source>
</evidence>
<reference evidence="1 2" key="1">
    <citation type="submission" date="2012-03" db="EMBL/GenBank/DDBJ databases">
        <authorList>
            <person name="Harkins D.M."/>
            <person name="Madupu R."/>
            <person name="Durkin A.S."/>
            <person name="Torralba M."/>
            <person name="Methe B."/>
            <person name="Sutton G.G."/>
            <person name="Nelson K.E."/>
        </authorList>
    </citation>
    <scope>NUCLEOTIDE SEQUENCE [LARGE SCALE GENOMIC DNA]</scope>
    <source>
        <strain evidence="1 2">CCUG 2042</strain>
    </source>
</reference>
<dbReference type="GO" id="GO:0032259">
    <property type="term" value="P:methylation"/>
    <property type="evidence" value="ECO:0007669"/>
    <property type="project" value="UniProtKB-KW"/>
</dbReference>
<keyword evidence="1" id="KW-0808">Transferase</keyword>
<keyword evidence="2" id="KW-1185">Reference proteome</keyword>
<sequence>MVVSGAVERPILGILKDPTDPQSAVELIDCELYPKSFASLFPILKDFIGRAGLVPYNIQK</sequence>
<evidence type="ECO:0000313" key="2">
    <source>
        <dbReference type="Proteomes" id="UP000006457"/>
    </source>
</evidence>
<proteinExistence type="predicted"/>
<protein>
    <submittedName>
        <fullName evidence="1">Putative 23S rRNA methyluridine methyltransferase</fullName>
    </submittedName>
</protein>
<dbReference type="eggNOG" id="COG2265">
    <property type="taxonomic scope" value="Bacteria"/>
</dbReference>
<accession>I3DJK4</accession>
<keyword evidence="1" id="KW-0489">Methyltransferase</keyword>
<comment type="caution">
    <text evidence="1">The sequence shown here is derived from an EMBL/GenBank/DDBJ whole genome shotgun (WGS) entry which is preliminary data.</text>
</comment>
<dbReference type="PATRIC" id="fig|1095749.3.peg.174"/>
<dbReference type="GO" id="GO:0008168">
    <property type="term" value="F:methyltransferase activity"/>
    <property type="evidence" value="ECO:0007669"/>
    <property type="project" value="UniProtKB-KW"/>
</dbReference>
<gene>
    <name evidence="1" type="ORF">HMPREF1052_1159</name>
</gene>
<dbReference type="Proteomes" id="UP000006457">
    <property type="component" value="Unassembled WGS sequence"/>
</dbReference>
<dbReference type="AlphaFoldDB" id="I3DJK4"/>
<organism evidence="1 2">
    <name type="scientific">Pasteurella bettyae CCUG 2042</name>
    <dbReference type="NCBI Taxonomy" id="1095749"/>
    <lineage>
        <taxon>Bacteria</taxon>
        <taxon>Pseudomonadati</taxon>
        <taxon>Pseudomonadota</taxon>
        <taxon>Gammaproteobacteria</taxon>
        <taxon>Pasteurellales</taxon>
        <taxon>Pasteurellaceae</taxon>
        <taxon>Pasteurella</taxon>
    </lineage>
</organism>